<dbReference type="PANTHER" id="PTHR30544">
    <property type="entry name" value="23S RRNA METHYLTRANSFERASE"/>
    <property type="match status" value="1"/>
</dbReference>
<sequence length="349" mass="39729">MQNLKGKFPEELAEEFRQMGLPAYRGKQAFMRIYRHRATSIDDFSEFPKELREALAPAFRRLNMLERSDAPGGTEKFIFDYAPDDEKSSRFRSFESVWIVSKERRTACISSQSGCTLNCAFCATGTLPFSGNLEAWMIVDQVYELLHARPDETLTNIVFMGMGEPFHNYDNALKAAHLLNHPHGLALGARHITLSTAGVVPMIHRFIDEKQPFNLAISLNHPDPEQRGQVMDIDLKYPLEELIDAARRLNRELNRPVMFEYVMIPEKNMDAANLKRLIQITRRVNCKINLIPLNTNLQGWRRPTEEEATEFQIALRNAGILAFNRGSPGREVDGACGMLAFQRLNAGKS</sequence>
<evidence type="ECO:0000256" key="9">
    <source>
        <dbReference type="ARBA" id="ARBA00022723"/>
    </source>
</evidence>
<dbReference type="InterPro" id="IPR058240">
    <property type="entry name" value="rSAM_sf"/>
</dbReference>
<keyword evidence="6" id="KW-0489">Methyltransferase</keyword>
<protein>
    <submittedName>
        <fullName evidence="14">Radical SAM protein</fullName>
    </submittedName>
</protein>
<dbReference type="GO" id="GO:0030488">
    <property type="term" value="P:tRNA methylation"/>
    <property type="evidence" value="ECO:0007669"/>
    <property type="project" value="TreeGrafter"/>
</dbReference>
<keyword evidence="12" id="KW-1015">Disulfide bond</keyword>
<dbReference type="SFLD" id="SFLDF00275">
    <property type="entry name" value="adenosine_C2_methyltransferase"/>
    <property type="match status" value="1"/>
</dbReference>
<dbReference type="PROSITE" id="PS51918">
    <property type="entry name" value="RADICAL_SAM"/>
    <property type="match status" value="1"/>
</dbReference>
<proteinExistence type="inferred from homology"/>
<feature type="domain" description="Radical SAM core" evidence="13">
    <location>
        <begin position="101"/>
        <end position="330"/>
    </location>
</feature>
<evidence type="ECO:0000256" key="1">
    <source>
        <dbReference type="ARBA" id="ARBA00001966"/>
    </source>
</evidence>
<dbReference type="GO" id="GO:0005737">
    <property type="term" value="C:cytoplasm"/>
    <property type="evidence" value="ECO:0007669"/>
    <property type="project" value="UniProtKB-SubCell"/>
</dbReference>
<keyword evidence="4" id="KW-0004">4Fe-4S</keyword>
<keyword evidence="8" id="KW-0949">S-adenosyl-L-methionine</keyword>
<dbReference type="Pfam" id="PF04055">
    <property type="entry name" value="Radical_SAM"/>
    <property type="match status" value="1"/>
</dbReference>
<evidence type="ECO:0000256" key="6">
    <source>
        <dbReference type="ARBA" id="ARBA00022603"/>
    </source>
</evidence>
<organism evidence="14 15">
    <name type="scientific">Leptonema illini</name>
    <dbReference type="NCBI Taxonomy" id="183"/>
    <lineage>
        <taxon>Bacteria</taxon>
        <taxon>Pseudomonadati</taxon>
        <taxon>Spirochaetota</taxon>
        <taxon>Spirochaetia</taxon>
        <taxon>Leptospirales</taxon>
        <taxon>Leptospiraceae</taxon>
        <taxon>Leptonema</taxon>
    </lineage>
</organism>
<evidence type="ECO:0000313" key="15">
    <source>
        <dbReference type="Proteomes" id="UP000460298"/>
    </source>
</evidence>
<dbReference type="SFLD" id="SFLDS00029">
    <property type="entry name" value="Radical_SAM"/>
    <property type="match status" value="1"/>
</dbReference>
<dbReference type="Gene3D" id="3.20.20.70">
    <property type="entry name" value="Aldolase class I"/>
    <property type="match status" value="1"/>
</dbReference>
<evidence type="ECO:0000259" key="13">
    <source>
        <dbReference type="PROSITE" id="PS51918"/>
    </source>
</evidence>
<evidence type="ECO:0000256" key="11">
    <source>
        <dbReference type="ARBA" id="ARBA00023014"/>
    </source>
</evidence>
<comment type="caution">
    <text evidence="14">The sequence shown here is derived from an EMBL/GenBank/DDBJ whole genome shotgun (WGS) entry which is preliminary data.</text>
</comment>
<dbReference type="Proteomes" id="UP000460298">
    <property type="component" value="Unassembled WGS sequence"/>
</dbReference>
<evidence type="ECO:0000313" key="14">
    <source>
        <dbReference type="EMBL" id="KAB2934679.1"/>
    </source>
</evidence>
<dbReference type="GO" id="GO:0070475">
    <property type="term" value="P:rRNA base methylation"/>
    <property type="evidence" value="ECO:0007669"/>
    <property type="project" value="TreeGrafter"/>
</dbReference>
<dbReference type="SFLD" id="SFLDG01062">
    <property type="entry name" value="methyltransferase_(Class_A)"/>
    <property type="match status" value="1"/>
</dbReference>
<keyword evidence="11" id="KW-0411">Iron-sulfur</keyword>
<dbReference type="Gene3D" id="1.10.150.530">
    <property type="match status" value="1"/>
</dbReference>
<evidence type="ECO:0000256" key="10">
    <source>
        <dbReference type="ARBA" id="ARBA00023004"/>
    </source>
</evidence>
<dbReference type="GO" id="GO:0008173">
    <property type="term" value="F:RNA methyltransferase activity"/>
    <property type="evidence" value="ECO:0007669"/>
    <property type="project" value="InterPro"/>
</dbReference>
<evidence type="ECO:0000256" key="8">
    <source>
        <dbReference type="ARBA" id="ARBA00022691"/>
    </source>
</evidence>
<keyword evidence="10" id="KW-0408">Iron</keyword>
<comment type="cofactor">
    <cofactor evidence="1">
        <name>[4Fe-4S] cluster</name>
        <dbReference type="ChEBI" id="CHEBI:49883"/>
    </cofactor>
</comment>
<keyword evidence="9" id="KW-0479">Metal-binding</keyword>
<gene>
    <name evidence="14" type="ORF">F9K24_02555</name>
</gene>
<evidence type="ECO:0000256" key="3">
    <source>
        <dbReference type="ARBA" id="ARBA00007544"/>
    </source>
</evidence>
<keyword evidence="7" id="KW-0808">Transferase</keyword>
<dbReference type="SUPFAM" id="SSF102114">
    <property type="entry name" value="Radical SAM enzymes"/>
    <property type="match status" value="1"/>
</dbReference>
<dbReference type="InterPro" id="IPR004383">
    <property type="entry name" value="rRNA_lsu_MTrfase_RlmN/Cfr"/>
</dbReference>
<keyword evidence="5" id="KW-0963">Cytoplasm</keyword>
<dbReference type="InterPro" id="IPR007197">
    <property type="entry name" value="rSAM"/>
</dbReference>
<evidence type="ECO:0000256" key="5">
    <source>
        <dbReference type="ARBA" id="ARBA00022490"/>
    </source>
</evidence>
<dbReference type="EMBL" id="WBUI01000002">
    <property type="protein sequence ID" value="KAB2934679.1"/>
    <property type="molecule type" value="Genomic_DNA"/>
</dbReference>
<name>A0A833H4P8_9LEPT</name>
<dbReference type="GO" id="GO:0046872">
    <property type="term" value="F:metal ion binding"/>
    <property type="evidence" value="ECO:0007669"/>
    <property type="project" value="UniProtKB-KW"/>
</dbReference>
<dbReference type="PANTHER" id="PTHR30544:SF5">
    <property type="entry name" value="RADICAL SAM CORE DOMAIN-CONTAINING PROTEIN"/>
    <property type="match status" value="1"/>
</dbReference>
<dbReference type="AlphaFoldDB" id="A0A833H4P8"/>
<dbReference type="InterPro" id="IPR040072">
    <property type="entry name" value="Methyltransferase_A"/>
</dbReference>
<evidence type="ECO:0000256" key="4">
    <source>
        <dbReference type="ARBA" id="ARBA00022485"/>
    </source>
</evidence>
<dbReference type="GO" id="GO:0051539">
    <property type="term" value="F:4 iron, 4 sulfur cluster binding"/>
    <property type="evidence" value="ECO:0007669"/>
    <property type="project" value="UniProtKB-KW"/>
</dbReference>
<comment type="similarity">
    <text evidence="3">Belongs to the radical SAM superfamily. RlmN family.</text>
</comment>
<dbReference type="InterPro" id="IPR013785">
    <property type="entry name" value="Aldolase_TIM"/>
</dbReference>
<evidence type="ECO:0000256" key="12">
    <source>
        <dbReference type="ARBA" id="ARBA00023157"/>
    </source>
</evidence>
<reference evidence="14 15" key="1">
    <citation type="submission" date="2019-10" db="EMBL/GenBank/DDBJ databases">
        <title>Extracellular Electron Transfer in a Candidatus Methanoperedens spp. Enrichment Culture.</title>
        <authorList>
            <person name="Berger S."/>
            <person name="Rangel Shaw D."/>
            <person name="Berben T."/>
            <person name="In 'T Zandt M."/>
            <person name="Frank J."/>
            <person name="Reimann J."/>
            <person name="Jetten M.S.M."/>
            <person name="Welte C.U."/>
        </authorList>
    </citation>
    <scope>NUCLEOTIDE SEQUENCE [LARGE SCALE GENOMIC DNA]</scope>
    <source>
        <strain evidence="14">SB12</strain>
    </source>
</reference>
<comment type="subcellular location">
    <subcellularLocation>
        <location evidence="2">Cytoplasm</location>
    </subcellularLocation>
</comment>
<dbReference type="CDD" id="cd01335">
    <property type="entry name" value="Radical_SAM"/>
    <property type="match status" value="1"/>
</dbReference>
<evidence type="ECO:0000256" key="2">
    <source>
        <dbReference type="ARBA" id="ARBA00004496"/>
    </source>
</evidence>
<accession>A0A833H4P8</accession>
<evidence type="ECO:0000256" key="7">
    <source>
        <dbReference type="ARBA" id="ARBA00022679"/>
    </source>
</evidence>
<dbReference type="PIRSF" id="PIRSF006004">
    <property type="entry name" value="CHP00048"/>
    <property type="match status" value="1"/>
</dbReference>